<dbReference type="Proteomes" id="UP000030745">
    <property type="component" value="Unassembled WGS sequence"/>
</dbReference>
<dbReference type="VEuPathDB" id="FungiDB:SPRG_14904"/>
<dbReference type="EMBL" id="KK583331">
    <property type="protein sequence ID" value="KDO19873.1"/>
    <property type="molecule type" value="Genomic_DNA"/>
</dbReference>
<evidence type="ECO:0000256" key="1">
    <source>
        <dbReference type="SAM" id="MobiDB-lite"/>
    </source>
</evidence>
<proteinExistence type="predicted"/>
<keyword evidence="3" id="KW-1185">Reference proteome</keyword>
<feature type="region of interest" description="Disordered" evidence="1">
    <location>
        <begin position="71"/>
        <end position="91"/>
    </location>
</feature>
<dbReference type="KEGG" id="spar:SPRG_14904"/>
<dbReference type="RefSeq" id="XP_012209430.1">
    <property type="nucleotide sequence ID" value="XM_012354040.1"/>
</dbReference>
<protein>
    <submittedName>
        <fullName evidence="2">Uncharacterized protein</fullName>
    </submittedName>
</protein>
<reference evidence="2 3" key="1">
    <citation type="journal article" date="2013" name="PLoS Genet.">
        <title>Distinctive expansion of potential virulence genes in the genome of the oomycete fish pathogen Saprolegnia parasitica.</title>
        <authorList>
            <person name="Jiang R.H."/>
            <person name="de Bruijn I."/>
            <person name="Haas B.J."/>
            <person name="Belmonte R."/>
            <person name="Lobach L."/>
            <person name="Christie J."/>
            <person name="van den Ackerveken G."/>
            <person name="Bottin A."/>
            <person name="Bulone V."/>
            <person name="Diaz-Moreno S.M."/>
            <person name="Dumas B."/>
            <person name="Fan L."/>
            <person name="Gaulin E."/>
            <person name="Govers F."/>
            <person name="Grenville-Briggs L.J."/>
            <person name="Horner N.R."/>
            <person name="Levin J.Z."/>
            <person name="Mammella M."/>
            <person name="Meijer H.J."/>
            <person name="Morris P."/>
            <person name="Nusbaum C."/>
            <person name="Oome S."/>
            <person name="Phillips A.J."/>
            <person name="van Rooyen D."/>
            <person name="Rzeszutek E."/>
            <person name="Saraiva M."/>
            <person name="Secombes C.J."/>
            <person name="Seidl M.F."/>
            <person name="Snel B."/>
            <person name="Stassen J.H."/>
            <person name="Sykes S."/>
            <person name="Tripathy S."/>
            <person name="van den Berg H."/>
            <person name="Vega-Arreguin J.C."/>
            <person name="Wawra S."/>
            <person name="Young S.K."/>
            <person name="Zeng Q."/>
            <person name="Dieguez-Uribeondo J."/>
            <person name="Russ C."/>
            <person name="Tyler B.M."/>
            <person name="van West P."/>
        </authorList>
    </citation>
    <scope>NUCLEOTIDE SEQUENCE [LARGE SCALE GENOMIC DNA]</scope>
    <source>
        <strain evidence="2 3">CBS 223.65</strain>
    </source>
</reference>
<dbReference type="GeneID" id="24136684"/>
<gene>
    <name evidence="2" type="ORF">SPRG_14904</name>
</gene>
<organism evidence="2 3">
    <name type="scientific">Saprolegnia parasitica (strain CBS 223.65)</name>
    <dbReference type="NCBI Taxonomy" id="695850"/>
    <lineage>
        <taxon>Eukaryota</taxon>
        <taxon>Sar</taxon>
        <taxon>Stramenopiles</taxon>
        <taxon>Oomycota</taxon>
        <taxon>Saprolegniomycetes</taxon>
        <taxon>Saprolegniales</taxon>
        <taxon>Saprolegniaceae</taxon>
        <taxon>Saprolegnia</taxon>
    </lineage>
</organism>
<evidence type="ECO:0000313" key="2">
    <source>
        <dbReference type="EMBL" id="KDO19873.1"/>
    </source>
</evidence>
<name>A0A067BNQ5_SAPPC</name>
<accession>A0A067BNQ5</accession>
<sequence length="137" mass="14631">MAFQLGEPHAQKVVWTRANIGKALKKTKPTPPGIDLFAPDETAPPPVASINKYTDKVIALGGALSPVHYQIGRRKPPFQPSSADPDSAFSHVPTLTGNPWAVWKVTNTGNGKLALKPIPGANWRAATAVPRAPLDVR</sequence>
<dbReference type="AlphaFoldDB" id="A0A067BNQ5"/>
<evidence type="ECO:0000313" key="3">
    <source>
        <dbReference type="Proteomes" id="UP000030745"/>
    </source>
</evidence>